<feature type="transmembrane region" description="Helical" evidence="1">
    <location>
        <begin position="1160"/>
        <end position="1181"/>
    </location>
</feature>
<dbReference type="EMBL" id="ML978158">
    <property type="protein sequence ID" value="KAF2035152.1"/>
    <property type="molecule type" value="Genomic_DNA"/>
</dbReference>
<gene>
    <name evidence="2" type="ORF">EK21DRAFT_84780</name>
</gene>
<reference evidence="2" key="1">
    <citation type="journal article" date="2020" name="Stud. Mycol.">
        <title>101 Dothideomycetes genomes: a test case for predicting lifestyles and emergence of pathogens.</title>
        <authorList>
            <person name="Haridas S."/>
            <person name="Albert R."/>
            <person name="Binder M."/>
            <person name="Bloem J."/>
            <person name="Labutti K."/>
            <person name="Salamov A."/>
            <person name="Andreopoulos B."/>
            <person name="Baker S."/>
            <person name="Barry K."/>
            <person name="Bills G."/>
            <person name="Bluhm B."/>
            <person name="Cannon C."/>
            <person name="Castanera R."/>
            <person name="Culley D."/>
            <person name="Daum C."/>
            <person name="Ezra D."/>
            <person name="Gonzalez J."/>
            <person name="Henrissat B."/>
            <person name="Kuo A."/>
            <person name="Liang C."/>
            <person name="Lipzen A."/>
            <person name="Lutzoni F."/>
            <person name="Magnuson J."/>
            <person name="Mondo S."/>
            <person name="Nolan M."/>
            <person name="Ohm R."/>
            <person name="Pangilinan J."/>
            <person name="Park H.-J."/>
            <person name="Ramirez L."/>
            <person name="Alfaro M."/>
            <person name="Sun H."/>
            <person name="Tritt A."/>
            <person name="Yoshinaga Y."/>
            <person name="Zwiers L.-H."/>
            <person name="Turgeon B."/>
            <person name="Goodwin S."/>
            <person name="Spatafora J."/>
            <person name="Crous P."/>
            <person name="Grigoriev I."/>
        </authorList>
    </citation>
    <scope>NUCLEOTIDE SEQUENCE</scope>
    <source>
        <strain evidence="2">CBS 110217</strain>
    </source>
</reference>
<feature type="transmembrane region" description="Helical" evidence="1">
    <location>
        <begin position="563"/>
        <end position="586"/>
    </location>
</feature>
<dbReference type="PANTHER" id="PTHR37544:SF3">
    <property type="entry name" value="SPRAY"/>
    <property type="match status" value="1"/>
</dbReference>
<keyword evidence="1" id="KW-0472">Membrane</keyword>
<feature type="transmembrane region" description="Helical" evidence="1">
    <location>
        <begin position="606"/>
        <end position="631"/>
    </location>
</feature>
<feature type="transmembrane region" description="Helical" evidence="1">
    <location>
        <begin position="680"/>
        <end position="703"/>
    </location>
</feature>
<dbReference type="AlphaFoldDB" id="A0A9P4HL31"/>
<dbReference type="InterPro" id="IPR021840">
    <property type="entry name" value="DUF3433"/>
</dbReference>
<keyword evidence="1" id="KW-0812">Transmembrane</keyword>
<evidence type="ECO:0000256" key="1">
    <source>
        <dbReference type="SAM" id="Phobius"/>
    </source>
</evidence>
<proteinExistence type="predicted"/>
<dbReference type="OrthoDB" id="3248909at2759"/>
<protein>
    <submittedName>
        <fullName evidence="2">Uncharacterized protein</fullName>
    </submittedName>
</protein>
<feature type="transmembrane region" description="Helical" evidence="1">
    <location>
        <begin position="455"/>
        <end position="475"/>
    </location>
</feature>
<keyword evidence="3" id="KW-1185">Reference proteome</keyword>
<organism evidence="2 3">
    <name type="scientific">Setomelanomma holmii</name>
    <dbReference type="NCBI Taxonomy" id="210430"/>
    <lineage>
        <taxon>Eukaryota</taxon>
        <taxon>Fungi</taxon>
        <taxon>Dikarya</taxon>
        <taxon>Ascomycota</taxon>
        <taxon>Pezizomycotina</taxon>
        <taxon>Dothideomycetes</taxon>
        <taxon>Pleosporomycetidae</taxon>
        <taxon>Pleosporales</taxon>
        <taxon>Pleosporineae</taxon>
        <taxon>Phaeosphaeriaceae</taxon>
        <taxon>Setomelanomma</taxon>
    </lineage>
</organism>
<evidence type="ECO:0000313" key="3">
    <source>
        <dbReference type="Proteomes" id="UP000799777"/>
    </source>
</evidence>
<dbReference type="Proteomes" id="UP000799777">
    <property type="component" value="Unassembled WGS sequence"/>
</dbReference>
<accession>A0A9P4HL31</accession>
<comment type="caution">
    <text evidence="2">The sequence shown here is derived from an EMBL/GenBank/DDBJ whole genome shotgun (WGS) entry which is preliminary data.</text>
</comment>
<name>A0A9P4HL31_9PLEO</name>
<dbReference type="PANTHER" id="PTHR37544">
    <property type="entry name" value="SPRAY-RELATED"/>
    <property type="match status" value="1"/>
</dbReference>
<sequence>MATTSGSPVFPIELTPINVASHATPSSHIGADDGSSAILFGWRFTPTLIAVLYAQMTVILFEDVKRTEPFARLANAPAGGANAYGTLLQTPRAWWSIFIDVADTSVTFPFWPTTEAAQFGPKLVSSLGSWKSETTTLASDYTCQNMTLESANLTAKRYSDVYTVQGYGPLNGTQPMITFVLTSGDGCRYELSMHPAVDMAYSGSVTWSNTSIFYPTLPSNIAVGRGAYPANVTSTHIYARFNASEQCKGRDIILISTPWTVPIDISASRTPGLIPQNQTYERASDFRMRGLLCQSEYLMSNHSMTMRVSGSSQLNLNASAQDRGTLQKIPDALIDQAKFQFQSIQNDWKTFFDEHSTLAVTAPGSQSSTDANGKTVAPVLPGFSGMAPLLSALSNYSVGFMMDDQDLVRKAAMIKGRFLTETVREAFSNPELLDTDVAQGEGVIVESRVIVLTEIGFSLAALFFAISALLGLIFCTSRLSIRPLNLRSDPASAVGLSLLLIQHRNELSTVRSLHQSSRVDLYTTLQGEKFLTANGDLLTGNDNTDPPIKVKARRTWKPSVIRVRMLLALGFFLTLVLVAVLVLNAFSARSQLSQIAFVYGADISKLGLSFTNFAPISIAPTVVSIVVRLWWDQLDMTWRILQPFIAMSRGPTSMNSGAGLTYRSKSWVGAAFKAGRNRHWVLLMIAIGIILAQVLTVSMSALFERELRTVTQERSLPRSLEMRQVPNITEVDVSGMQQSFNGSQLPWTSDGWSFLPIDLSNVLNDTNTSASTRLSDATSGGTTFSTNVTLRVPALRARLDCSTVEEISNTSAWIEFDDLTDKAENFMPNVLDKFNKSGKIELYSLPTDNLIGSDAHTTVLSTDVAVRCCQNGSATDPQRSLLGYWSPVIPSDKTPNFYDYPYENLPWLLTLTTKWIVGRPVVVKDYNDQNVVLFEQQPKIQMARCVPIIETAEAKVSVDANTSYVHYYEIEGNAAKADVAWADVFTRHEISKARINSTTSSAKQNLTASFGVLFLDSLLGSADRQTGSVGRASYEAVTQNAFVFRDERNGINMDLMTYSMYTLAKQDSDALLNYTTMARLADQTFQTFFQQFVNSGLSLSKGGYAYQTIQDNSMEALGKPVDINGSSIAAAKSFPVLNTARTITASVSHRVRVLHMNTTATYLSTAILVWLIFTAVTVLSLQRRYTSFMNRDVQLIADMLVLIAGSDNFLELVAEKGVDLKKNKDIKTMLGWFRDRDGQIRWGVELVGGQNAVDWVDAPKTGFHIPSNSSRRWKCW</sequence>
<dbReference type="Pfam" id="PF11915">
    <property type="entry name" value="DUF3433"/>
    <property type="match status" value="2"/>
</dbReference>
<keyword evidence="1" id="KW-1133">Transmembrane helix</keyword>
<evidence type="ECO:0000313" key="2">
    <source>
        <dbReference type="EMBL" id="KAF2035152.1"/>
    </source>
</evidence>